<keyword evidence="2" id="KW-1185">Reference proteome</keyword>
<gene>
    <name evidence="1" type="ORF">L6164_005121</name>
</gene>
<reference evidence="1 2" key="1">
    <citation type="journal article" date="2022" name="DNA Res.">
        <title>Chromosomal-level genome assembly of the orchid tree Bauhinia variegata (Leguminosae; Cercidoideae) supports the allotetraploid origin hypothesis of Bauhinia.</title>
        <authorList>
            <person name="Zhong Y."/>
            <person name="Chen Y."/>
            <person name="Zheng D."/>
            <person name="Pang J."/>
            <person name="Liu Y."/>
            <person name="Luo S."/>
            <person name="Meng S."/>
            <person name="Qian L."/>
            <person name="Wei D."/>
            <person name="Dai S."/>
            <person name="Zhou R."/>
        </authorList>
    </citation>
    <scope>NUCLEOTIDE SEQUENCE [LARGE SCALE GENOMIC DNA]</scope>
    <source>
        <strain evidence="1">BV-YZ2020</strain>
    </source>
</reference>
<dbReference type="EMBL" id="CM039428">
    <property type="protein sequence ID" value="KAI4350691.1"/>
    <property type="molecule type" value="Genomic_DNA"/>
</dbReference>
<organism evidence="1 2">
    <name type="scientific">Bauhinia variegata</name>
    <name type="common">Purple orchid tree</name>
    <name type="synonym">Phanera variegata</name>
    <dbReference type="NCBI Taxonomy" id="167791"/>
    <lineage>
        <taxon>Eukaryota</taxon>
        <taxon>Viridiplantae</taxon>
        <taxon>Streptophyta</taxon>
        <taxon>Embryophyta</taxon>
        <taxon>Tracheophyta</taxon>
        <taxon>Spermatophyta</taxon>
        <taxon>Magnoliopsida</taxon>
        <taxon>eudicotyledons</taxon>
        <taxon>Gunneridae</taxon>
        <taxon>Pentapetalae</taxon>
        <taxon>rosids</taxon>
        <taxon>fabids</taxon>
        <taxon>Fabales</taxon>
        <taxon>Fabaceae</taxon>
        <taxon>Cercidoideae</taxon>
        <taxon>Cercideae</taxon>
        <taxon>Bauhiniinae</taxon>
        <taxon>Bauhinia</taxon>
    </lineage>
</organism>
<evidence type="ECO:0000313" key="1">
    <source>
        <dbReference type="EMBL" id="KAI4350691.1"/>
    </source>
</evidence>
<comment type="caution">
    <text evidence="1">The sequence shown here is derived from an EMBL/GenBank/DDBJ whole genome shotgun (WGS) entry which is preliminary data.</text>
</comment>
<evidence type="ECO:0000313" key="2">
    <source>
        <dbReference type="Proteomes" id="UP000828941"/>
    </source>
</evidence>
<dbReference type="Proteomes" id="UP000828941">
    <property type="component" value="Chromosome 3"/>
</dbReference>
<sequence>MQKQEQDGVGVGSLVCPSFNSYSSDGLADVADRVARDKSSGDGHRGGNDNDNYDDGDGSSGNESDFEFVTFRKAADGVFFDGYEGSVFPIFNRDLLTADGNSGREEQEAEEDAMALQFPMRRLLNIGDEDQHHDPPSSSSSEVDELEAIPPGSYCVWTPNPAKASPSRCKKSNSTGSSSSKRWKLFDLLKRSNSSDGKDRDSFVFLTPSSNSAKKEQKTENSKEQGSSDSSKVAGKQRANGSAVARGEKKVPVSAHEAFYVRNRELKKVDKRRSYLPYRQDLVGFCARLNGMARTGFPPSPF</sequence>
<proteinExistence type="predicted"/>
<name>A0ACB9PQA2_BAUVA</name>
<accession>A0ACB9PQA2</accession>
<protein>
    <submittedName>
        <fullName evidence="1">Uncharacterized protein</fullName>
    </submittedName>
</protein>